<organism evidence="2 3">
    <name type="scientific">Kockovaella imperatae</name>
    <dbReference type="NCBI Taxonomy" id="4999"/>
    <lineage>
        <taxon>Eukaryota</taxon>
        <taxon>Fungi</taxon>
        <taxon>Dikarya</taxon>
        <taxon>Basidiomycota</taxon>
        <taxon>Agaricomycotina</taxon>
        <taxon>Tremellomycetes</taxon>
        <taxon>Tremellales</taxon>
        <taxon>Cuniculitremaceae</taxon>
        <taxon>Kockovaella</taxon>
    </lineage>
</organism>
<dbReference type="InterPro" id="IPR036514">
    <property type="entry name" value="SGNH_hydro_sf"/>
</dbReference>
<name>A0A1Y1UBM3_9TREE</name>
<proteinExistence type="predicted"/>
<reference evidence="2 3" key="1">
    <citation type="submission" date="2017-03" db="EMBL/GenBank/DDBJ databases">
        <title>Widespread Adenine N6-methylation of Active Genes in Fungi.</title>
        <authorList>
            <consortium name="DOE Joint Genome Institute"/>
            <person name="Mondo S.J."/>
            <person name="Dannebaum R.O."/>
            <person name="Kuo R.C."/>
            <person name="Louie K.B."/>
            <person name="Bewick A.J."/>
            <person name="Labutti K."/>
            <person name="Haridas S."/>
            <person name="Kuo A."/>
            <person name="Salamov A."/>
            <person name="Ahrendt S.R."/>
            <person name="Lau R."/>
            <person name="Bowen B.P."/>
            <person name="Lipzen A."/>
            <person name="Sullivan W."/>
            <person name="Andreopoulos W.B."/>
            <person name="Clum A."/>
            <person name="Lindquist E."/>
            <person name="Daum C."/>
            <person name="Northen T.R."/>
            <person name="Ramamoorthy G."/>
            <person name="Schmitz R.J."/>
            <person name="Gryganskyi A."/>
            <person name="Culley D."/>
            <person name="Magnuson J."/>
            <person name="James T.Y."/>
            <person name="O'Malley M.A."/>
            <person name="Stajich J.E."/>
            <person name="Spatafora J.W."/>
            <person name="Visel A."/>
            <person name="Grigoriev I.V."/>
        </authorList>
    </citation>
    <scope>NUCLEOTIDE SEQUENCE [LARGE SCALE GENOMIC DNA]</scope>
    <source>
        <strain evidence="2 3">NRRL Y-17943</strain>
    </source>
</reference>
<keyword evidence="3" id="KW-1185">Reference proteome</keyword>
<dbReference type="Pfam" id="PF13472">
    <property type="entry name" value="Lipase_GDSL_2"/>
    <property type="match status" value="1"/>
</dbReference>
<dbReference type="InterPro" id="IPR045136">
    <property type="entry name" value="Iah1-like"/>
</dbReference>
<dbReference type="EMBL" id="NBSH01000011">
    <property type="protein sequence ID" value="ORX35419.1"/>
    <property type="molecule type" value="Genomic_DNA"/>
</dbReference>
<dbReference type="AlphaFoldDB" id="A0A1Y1UBM3"/>
<dbReference type="Proteomes" id="UP000193218">
    <property type="component" value="Unassembled WGS sequence"/>
</dbReference>
<evidence type="ECO:0000313" key="2">
    <source>
        <dbReference type="EMBL" id="ORX35419.1"/>
    </source>
</evidence>
<dbReference type="RefSeq" id="XP_021869609.1">
    <property type="nucleotide sequence ID" value="XM_022016555.1"/>
</dbReference>
<gene>
    <name evidence="2" type="ORF">BD324DRAFT_632766</name>
</gene>
<accession>A0A1Y1UBM3</accession>
<dbReference type="SUPFAM" id="SSF52266">
    <property type="entry name" value="SGNH hydrolase"/>
    <property type="match status" value="1"/>
</dbReference>
<dbReference type="PANTHER" id="PTHR14209">
    <property type="entry name" value="ISOAMYL ACETATE-HYDROLYZING ESTERASE 1"/>
    <property type="match status" value="1"/>
</dbReference>
<dbReference type="Gene3D" id="3.40.50.1110">
    <property type="entry name" value="SGNH hydrolase"/>
    <property type="match status" value="1"/>
</dbReference>
<dbReference type="CDD" id="cd01838">
    <property type="entry name" value="Isoamyl_acetate_hydrolase_like"/>
    <property type="match status" value="1"/>
</dbReference>
<dbReference type="OrthoDB" id="671439at2759"/>
<protein>
    <submittedName>
        <fullName evidence="2">SGNH hydrolase-type esterase domain-containing protein</fullName>
    </submittedName>
</protein>
<dbReference type="PANTHER" id="PTHR14209:SF19">
    <property type="entry name" value="ISOAMYL ACETATE-HYDROLYZING ESTERASE 1 HOMOLOG"/>
    <property type="match status" value="1"/>
</dbReference>
<evidence type="ECO:0000259" key="1">
    <source>
        <dbReference type="Pfam" id="PF13472"/>
    </source>
</evidence>
<dbReference type="InterPro" id="IPR013830">
    <property type="entry name" value="SGNH_hydro"/>
</dbReference>
<dbReference type="GO" id="GO:0016787">
    <property type="term" value="F:hydrolase activity"/>
    <property type="evidence" value="ECO:0007669"/>
    <property type="project" value="UniProtKB-KW"/>
</dbReference>
<feature type="domain" description="SGNH hydrolase-type esterase" evidence="1">
    <location>
        <begin position="11"/>
        <end position="208"/>
    </location>
</feature>
<sequence length="240" mass="26599">MARPIQDSVVLIGDSITSRQEVPDSLQARFAAVYRRDFDVLNRGYGGYTTRLLLPLLDEFLCRKEEAAGQSRIRLATVWLGTNDAVVSEAPTGQHVPLEEYAANLHKILDHLTSGERYPIVPNIILITPPPCYPGASTPPSTERDTKITKQYAEAARKVGEEWKAKSGRAWAVEVVDTWADMVENVGEGQPLTRYLTDGVHLTKAGYDVVWDGVVKAIKQGGLKDRGLDWEDQSLMPVPE</sequence>
<comment type="caution">
    <text evidence="2">The sequence shown here is derived from an EMBL/GenBank/DDBJ whole genome shotgun (WGS) entry which is preliminary data.</text>
</comment>
<dbReference type="GeneID" id="33558364"/>
<evidence type="ECO:0000313" key="3">
    <source>
        <dbReference type="Proteomes" id="UP000193218"/>
    </source>
</evidence>
<dbReference type="STRING" id="4999.A0A1Y1UBM3"/>
<keyword evidence="2" id="KW-0378">Hydrolase</keyword>
<dbReference type="InParanoid" id="A0A1Y1UBM3"/>